<dbReference type="Proteomes" id="UP001333110">
    <property type="component" value="Unassembled WGS sequence"/>
</dbReference>
<reference evidence="1 2" key="1">
    <citation type="journal article" date="2023" name="J. Hered.">
        <title>Chromosome-level genome of the wood stork (Mycteria americana) provides insight into avian chromosome evolution.</title>
        <authorList>
            <person name="Flamio R. Jr."/>
            <person name="Ramstad K.M."/>
        </authorList>
    </citation>
    <scope>NUCLEOTIDE SEQUENCE [LARGE SCALE GENOMIC DNA]</scope>
    <source>
        <strain evidence="1">JAX WOST 10</strain>
    </source>
</reference>
<name>A0AAN7RXL7_MYCAM</name>
<protein>
    <submittedName>
        <fullName evidence="1">Uncharacterized protein</fullName>
    </submittedName>
</protein>
<proteinExistence type="predicted"/>
<evidence type="ECO:0000313" key="1">
    <source>
        <dbReference type="EMBL" id="KAK4824359.1"/>
    </source>
</evidence>
<accession>A0AAN7RXL7</accession>
<comment type="caution">
    <text evidence="1">The sequence shown here is derived from an EMBL/GenBank/DDBJ whole genome shotgun (WGS) entry which is preliminary data.</text>
</comment>
<dbReference type="EMBL" id="JAUNZN010000003">
    <property type="protein sequence ID" value="KAK4824359.1"/>
    <property type="molecule type" value="Genomic_DNA"/>
</dbReference>
<evidence type="ECO:0000313" key="2">
    <source>
        <dbReference type="Proteomes" id="UP001333110"/>
    </source>
</evidence>
<sequence length="133" mass="14881">MLERVQQRATKMIKGLEHLTYKERLRAGTVQPREEKARRDLINVYKYLEGGCKEDRARLFSVVPSNRARGSGHRPKHGGFPLNIRKHFFTEDEGDQALAQVVQRACGVSILGDIQKPFGHGPGQSSVEGSGKI</sequence>
<dbReference type="AlphaFoldDB" id="A0AAN7RXL7"/>
<keyword evidence="2" id="KW-1185">Reference proteome</keyword>
<organism evidence="1 2">
    <name type="scientific">Mycteria americana</name>
    <name type="common">Wood stork</name>
    <dbReference type="NCBI Taxonomy" id="33587"/>
    <lineage>
        <taxon>Eukaryota</taxon>
        <taxon>Metazoa</taxon>
        <taxon>Chordata</taxon>
        <taxon>Craniata</taxon>
        <taxon>Vertebrata</taxon>
        <taxon>Euteleostomi</taxon>
        <taxon>Archelosauria</taxon>
        <taxon>Archosauria</taxon>
        <taxon>Dinosauria</taxon>
        <taxon>Saurischia</taxon>
        <taxon>Theropoda</taxon>
        <taxon>Coelurosauria</taxon>
        <taxon>Aves</taxon>
        <taxon>Neognathae</taxon>
        <taxon>Neoaves</taxon>
        <taxon>Aequornithes</taxon>
        <taxon>Ciconiiformes</taxon>
        <taxon>Ciconiidae</taxon>
        <taxon>Mycteria</taxon>
    </lineage>
</organism>
<gene>
    <name evidence="1" type="ORF">QYF61_013694</name>
</gene>